<evidence type="ECO:0000313" key="2">
    <source>
        <dbReference type="EMBL" id="PSR83496.1"/>
    </source>
</evidence>
<protein>
    <submittedName>
        <fullName evidence="2">Uncharacterized protein</fullName>
    </submittedName>
</protein>
<sequence length="151" mass="16837">MNSVPASSEQFGKRLYLDTYIFLYTSKTISTHPKPLNLDATLRIIYTPLVVHTQTTNTNKAMSPIIARAAIRATRAAGQTRQFSVMQTMRNVARSFEPHPFQRLPISSVPQRADWSKLIKRSAGQAAIYFPGYAFILGWPLLAAAALDGHM</sequence>
<dbReference type="OrthoDB" id="4829316at2759"/>
<name>A0A2T3A5X0_9PEZI</name>
<evidence type="ECO:0000256" key="1">
    <source>
        <dbReference type="SAM" id="Phobius"/>
    </source>
</evidence>
<gene>
    <name evidence="2" type="ORF">BD289DRAFT_435783</name>
</gene>
<dbReference type="Proteomes" id="UP000241462">
    <property type="component" value="Unassembled WGS sequence"/>
</dbReference>
<accession>A0A2T3A5X0</accession>
<evidence type="ECO:0000313" key="3">
    <source>
        <dbReference type="Proteomes" id="UP000241462"/>
    </source>
</evidence>
<organism evidence="2 3">
    <name type="scientific">Coniella lustricola</name>
    <dbReference type="NCBI Taxonomy" id="2025994"/>
    <lineage>
        <taxon>Eukaryota</taxon>
        <taxon>Fungi</taxon>
        <taxon>Dikarya</taxon>
        <taxon>Ascomycota</taxon>
        <taxon>Pezizomycotina</taxon>
        <taxon>Sordariomycetes</taxon>
        <taxon>Sordariomycetidae</taxon>
        <taxon>Diaporthales</taxon>
        <taxon>Schizoparmaceae</taxon>
        <taxon>Coniella</taxon>
    </lineage>
</organism>
<keyword evidence="1" id="KW-0472">Membrane</keyword>
<keyword evidence="1" id="KW-0812">Transmembrane</keyword>
<dbReference type="EMBL" id="KZ678459">
    <property type="protein sequence ID" value="PSR83496.1"/>
    <property type="molecule type" value="Genomic_DNA"/>
</dbReference>
<feature type="transmembrane region" description="Helical" evidence="1">
    <location>
        <begin position="126"/>
        <end position="147"/>
    </location>
</feature>
<proteinExistence type="predicted"/>
<dbReference type="AlphaFoldDB" id="A0A2T3A5X0"/>
<reference evidence="2 3" key="1">
    <citation type="journal article" date="2018" name="Mycol. Prog.">
        <title>Coniella lustricola, a new species from submerged detritus.</title>
        <authorList>
            <person name="Raudabaugh D.B."/>
            <person name="Iturriaga T."/>
            <person name="Carver A."/>
            <person name="Mondo S."/>
            <person name="Pangilinan J."/>
            <person name="Lipzen A."/>
            <person name="He G."/>
            <person name="Amirebrahimi M."/>
            <person name="Grigoriev I.V."/>
            <person name="Miller A.N."/>
        </authorList>
    </citation>
    <scope>NUCLEOTIDE SEQUENCE [LARGE SCALE GENOMIC DNA]</scope>
    <source>
        <strain evidence="2 3">B22-T-1</strain>
    </source>
</reference>
<keyword evidence="1" id="KW-1133">Transmembrane helix</keyword>
<keyword evidence="3" id="KW-1185">Reference proteome</keyword>
<dbReference type="InParanoid" id="A0A2T3A5X0"/>